<dbReference type="Proteomes" id="UP001152320">
    <property type="component" value="Chromosome 13"/>
</dbReference>
<protein>
    <recommendedName>
        <fullName evidence="1">LRAT domain-containing protein</fullName>
    </recommendedName>
</protein>
<proteinExistence type="predicted"/>
<dbReference type="OrthoDB" id="421951at2759"/>
<gene>
    <name evidence="2" type="ORF">HOLleu_26564</name>
</gene>
<dbReference type="AlphaFoldDB" id="A0A9Q1BP60"/>
<evidence type="ECO:0000259" key="1">
    <source>
        <dbReference type="Pfam" id="PF04970"/>
    </source>
</evidence>
<dbReference type="EMBL" id="JAIZAY010000013">
    <property type="protein sequence ID" value="KAJ8030220.1"/>
    <property type="molecule type" value="Genomic_DNA"/>
</dbReference>
<feature type="domain" description="LRAT" evidence="1">
    <location>
        <begin position="98"/>
        <end position="140"/>
    </location>
</feature>
<evidence type="ECO:0000313" key="2">
    <source>
        <dbReference type="EMBL" id="KAJ8030220.1"/>
    </source>
</evidence>
<dbReference type="Pfam" id="PF04970">
    <property type="entry name" value="LRAT"/>
    <property type="match status" value="1"/>
</dbReference>
<sequence>MQRGYPGIFVSNIARLFMDNRDKEVLKIEDLKPGDQIVFTCWTLHPRYHAIVTEINKKENEVRVVRFTYFSGVVEEWLPFQRPIYKVVSNCLRGYEVSNDVYQPDEVVKRARSMKGTNRLRYSSWSNDCKDFTRWCKSGLKPSGAIEQYK</sequence>
<name>A0A9Q1BP60_HOLLE</name>
<comment type="caution">
    <text evidence="2">The sequence shown here is derived from an EMBL/GenBank/DDBJ whole genome shotgun (WGS) entry which is preliminary data.</text>
</comment>
<accession>A0A9Q1BP60</accession>
<dbReference type="InterPro" id="IPR007053">
    <property type="entry name" value="LRAT_dom"/>
</dbReference>
<reference evidence="2" key="1">
    <citation type="submission" date="2021-10" db="EMBL/GenBank/DDBJ databases">
        <title>Tropical sea cucumber genome reveals ecological adaptation and Cuvierian tubules defense mechanism.</title>
        <authorList>
            <person name="Chen T."/>
        </authorList>
    </citation>
    <scope>NUCLEOTIDE SEQUENCE</scope>
    <source>
        <strain evidence="2">Nanhai2018</strain>
        <tissue evidence="2">Muscle</tissue>
    </source>
</reference>
<keyword evidence="3" id="KW-1185">Reference proteome</keyword>
<organism evidence="2 3">
    <name type="scientific">Holothuria leucospilota</name>
    <name type="common">Black long sea cucumber</name>
    <name type="synonym">Mertensiothuria leucospilota</name>
    <dbReference type="NCBI Taxonomy" id="206669"/>
    <lineage>
        <taxon>Eukaryota</taxon>
        <taxon>Metazoa</taxon>
        <taxon>Echinodermata</taxon>
        <taxon>Eleutherozoa</taxon>
        <taxon>Echinozoa</taxon>
        <taxon>Holothuroidea</taxon>
        <taxon>Aspidochirotacea</taxon>
        <taxon>Aspidochirotida</taxon>
        <taxon>Holothuriidae</taxon>
        <taxon>Holothuria</taxon>
    </lineage>
</organism>
<evidence type="ECO:0000313" key="3">
    <source>
        <dbReference type="Proteomes" id="UP001152320"/>
    </source>
</evidence>
<dbReference type="Gene3D" id="3.90.1720.10">
    <property type="entry name" value="endopeptidase domain like (from Nostoc punctiforme)"/>
    <property type="match status" value="1"/>
</dbReference>